<gene>
    <name evidence="2" type="ORF">GMPD_08530</name>
    <name evidence="3" type="ORF">M1B72_18935</name>
</gene>
<dbReference type="EMBL" id="BLXY01000001">
    <property type="protein sequence ID" value="GFO62934.1"/>
    <property type="molecule type" value="Genomic_DNA"/>
</dbReference>
<keyword evidence="1" id="KW-0732">Signal</keyword>
<evidence type="ECO:0008006" key="6">
    <source>
        <dbReference type="Google" id="ProtNLM"/>
    </source>
</evidence>
<feature type="chain" id="PRO_5028061420" description="VCBS repeat-containing protein" evidence="1">
    <location>
        <begin position="24"/>
        <end position="492"/>
    </location>
</feature>
<keyword evidence="5" id="KW-1185">Reference proteome</keyword>
<reference evidence="2" key="2">
    <citation type="journal article" date="2021" name="Int. J. Syst. Evol. Microbiol.">
        <title>Geomonas silvestris sp. nov., Geomonas paludis sp. nov. and Geomonas limicola sp. nov., isolated from terrestrial environments, and emended description of the genus Geomonas.</title>
        <authorList>
            <person name="Itoh H."/>
            <person name="Xu Z."/>
            <person name="Masuda Y."/>
            <person name="Ushijima N."/>
            <person name="Hayakawa C."/>
            <person name="Shiratori Y."/>
            <person name="Senoo K."/>
        </authorList>
    </citation>
    <scope>NUCLEOTIDE SEQUENCE</scope>
    <source>
        <strain evidence="2">Red736</strain>
    </source>
</reference>
<organism evidence="2 4">
    <name type="scientific">Geomonas paludis</name>
    <dbReference type="NCBI Taxonomy" id="2740185"/>
    <lineage>
        <taxon>Bacteria</taxon>
        <taxon>Pseudomonadati</taxon>
        <taxon>Thermodesulfobacteriota</taxon>
        <taxon>Desulfuromonadia</taxon>
        <taxon>Geobacterales</taxon>
        <taxon>Geobacteraceae</taxon>
        <taxon>Geomonas</taxon>
    </lineage>
</organism>
<evidence type="ECO:0000313" key="2">
    <source>
        <dbReference type="EMBL" id="GFO62934.1"/>
    </source>
</evidence>
<evidence type="ECO:0000256" key="1">
    <source>
        <dbReference type="SAM" id="SignalP"/>
    </source>
</evidence>
<dbReference type="EMBL" id="CP096574">
    <property type="protein sequence ID" value="UPU35495.1"/>
    <property type="molecule type" value="Genomic_DNA"/>
</dbReference>
<feature type="signal peptide" evidence="1">
    <location>
        <begin position="1"/>
        <end position="23"/>
    </location>
</feature>
<dbReference type="AlphaFoldDB" id="A0A6V8MSS1"/>
<reference evidence="4" key="1">
    <citation type="submission" date="2020-06" db="EMBL/GenBank/DDBJ databases">
        <title>Draft genomic sequecing of Geomonas sp. Red736.</title>
        <authorList>
            <person name="Itoh H."/>
            <person name="Xu Z.X."/>
            <person name="Ushijima N."/>
            <person name="Masuda Y."/>
            <person name="Shiratori Y."/>
            <person name="Senoo K."/>
        </authorList>
    </citation>
    <scope>NUCLEOTIDE SEQUENCE [LARGE SCALE GENOMIC DNA]</scope>
    <source>
        <strain evidence="4">Red736</strain>
    </source>
</reference>
<evidence type="ECO:0000313" key="4">
    <source>
        <dbReference type="Proteomes" id="UP000568888"/>
    </source>
</evidence>
<protein>
    <recommendedName>
        <fullName evidence="6">VCBS repeat-containing protein</fullName>
    </recommendedName>
</protein>
<accession>A0A6V8MSS1</accession>
<reference evidence="3" key="3">
    <citation type="submission" date="2022-04" db="EMBL/GenBank/DDBJ databases">
        <authorList>
            <person name="Liu G."/>
        </authorList>
    </citation>
    <scope>NUCLEOTIDE SEQUENCE</scope>
    <source>
        <strain evidence="3">RG22</strain>
    </source>
</reference>
<proteinExistence type="predicted"/>
<name>A0A6V8MSS1_9BACT</name>
<dbReference type="Proteomes" id="UP000568888">
    <property type="component" value="Unassembled WGS sequence"/>
</dbReference>
<evidence type="ECO:0000313" key="3">
    <source>
        <dbReference type="EMBL" id="UPU35495.1"/>
    </source>
</evidence>
<evidence type="ECO:0000313" key="5">
    <source>
        <dbReference type="Proteomes" id="UP000831485"/>
    </source>
</evidence>
<dbReference type="RefSeq" id="WP_183345425.1">
    <property type="nucleotide sequence ID" value="NZ_BLXY01000001.1"/>
</dbReference>
<sequence>MKRSLVAILILVGTLLAAAAASASTIRAYIAEFTVSPADNGNLKNTLQRLLATRLAGDGVVTVDTPAEADVIVSGSYTTLGKMFSLDAIAKSAGGKQLATAFEQGESMDALIPAVGKISGKLKGDIVKQFQASAPALPAPPVEAPFRAPRAEIERPAAAQELVKAPSSEIVRSEATPGWISQRLSGVYSGVATWGTKEFMTADDKGIHLYRPGGKLDLVTEVILPERMKVLALDAMGPEANGRVLVFVTIMDRENISSRIYALQNDTLKLVAEDVPYMFRTVAPYGGAKKLYAQQMGRTDDFYGDVYEASIVDKGVKLSNPIKMPRFANIFNFNLFRDQSGKSYLTAFSDSGYLLVYSDTGEELWRSSDKFGGSETYFQRRDWENERTNMTPFRTRFLEQRITVTEKGELLVPQNAGFFVLGNMRSYSKYSVVNFTWNGSSLEEKWRTKQSQNYLADYSYNPASKELVLLEVAQKGTFGGKGGSVVRLMGIE</sequence>
<dbReference type="Proteomes" id="UP000831485">
    <property type="component" value="Chromosome"/>
</dbReference>